<dbReference type="PANTHER" id="PTHR10587">
    <property type="entry name" value="GLYCOSYL TRANSFERASE-RELATED"/>
    <property type="match status" value="1"/>
</dbReference>
<dbReference type="Proteomes" id="UP000198508">
    <property type="component" value="Unassembled WGS sequence"/>
</dbReference>
<protein>
    <submittedName>
        <fullName evidence="2">Peptidoglycan-N-acetylmuramic acid deacetylase</fullName>
    </submittedName>
</protein>
<evidence type="ECO:0000313" key="3">
    <source>
        <dbReference type="Proteomes" id="UP000198508"/>
    </source>
</evidence>
<dbReference type="Gene3D" id="3.20.20.370">
    <property type="entry name" value="Glycoside hydrolase/deacetylase"/>
    <property type="match status" value="1"/>
</dbReference>
<dbReference type="Pfam" id="PF01522">
    <property type="entry name" value="Polysacc_deac_1"/>
    <property type="match status" value="1"/>
</dbReference>
<dbReference type="STRING" id="460384.SAMN05216313_11544"/>
<dbReference type="EMBL" id="FOIM01000015">
    <property type="protein sequence ID" value="SET80771.1"/>
    <property type="molecule type" value="Genomic_DNA"/>
</dbReference>
<dbReference type="InterPro" id="IPR014235">
    <property type="entry name" value="Spore_PdaA"/>
</dbReference>
<dbReference type="SUPFAM" id="SSF88713">
    <property type="entry name" value="Glycoside hydrolase/deacetylase"/>
    <property type="match status" value="1"/>
</dbReference>
<sequence>MKRKHLKHLAGTLLIFTMAFFVGAGAGKFVQSRKEKAVSASAEGNWGLSFPQEGQTPVGNATPDYLKQFGAYYVQNTDDKVLYLTFDAGYENGNTAPILDALKKHNAPATFFVVGNYISTSPDLVKRMVAEGHTVANHTNHHPDMSKISTKDAFAKELNDLEALYQQTTGQPMKKYYRPPQGKYSESNLKMANEMGYKTFFWSLAYVDWIQDKQPTKEEAFKKLLGRVHPGAIILLHSTSSTNAAILDELLTKYEEMGYTFKSLDDLVSTPVM</sequence>
<dbReference type="InterPro" id="IPR002509">
    <property type="entry name" value="NODB_dom"/>
</dbReference>
<evidence type="ECO:0000313" key="2">
    <source>
        <dbReference type="EMBL" id="SET80771.1"/>
    </source>
</evidence>
<keyword evidence="3" id="KW-1185">Reference proteome</keyword>
<dbReference type="InterPro" id="IPR050248">
    <property type="entry name" value="Polysacc_deacetylase_ArnD"/>
</dbReference>
<dbReference type="InterPro" id="IPR011330">
    <property type="entry name" value="Glyco_hydro/deAcase_b/a-brl"/>
</dbReference>
<dbReference type="GO" id="GO:0005975">
    <property type="term" value="P:carbohydrate metabolic process"/>
    <property type="evidence" value="ECO:0007669"/>
    <property type="project" value="InterPro"/>
</dbReference>
<name>A0A1I0HAK3_9FIRM</name>
<dbReference type="GO" id="GO:0016810">
    <property type="term" value="F:hydrolase activity, acting on carbon-nitrogen (but not peptide) bonds"/>
    <property type="evidence" value="ECO:0007669"/>
    <property type="project" value="InterPro"/>
</dbReference>
<proteinExistence type="predicted"/>
<gene>
    <name evidence="2" type="ORF">SAMN05216313_11544</name>
</gene>
<dbReference type="RefSeq" id="WP_166434393.1">
    <property type="nucleotide sequence ID" value="NZ_CABJCG010000028.1"/>
</dbReference>
<organism evidence="2 3">
    <name type="scientific">Enterocloster lavalensis</name>
    <dbReference type="NCBI Taxonomy" id="460384"/>
    <lineage>
        <taxon>Bacteria</taxon>
        <taxon>Bacillati</taxon>
        <taxon>Bacillota</taxon>
        <taxon>Clostridia</taxon>
        <taxon>Lachnospirales</taxon>
        <taxon>Lachnospiraceae</taxon>
        <taxon>Enterocloster</taxon>
    </lineage>
</organism>
<dbReference type="GeneID" id="93276828"/>
<dbReference type="PANTHER" id="PTHR10587:SF78">
    <property type="entry name" value="PEPTIDOGLYCAN-N-ACETYLMURAMIC ACID DEACETYLASE PDAA"/>
    <property type="match status" value="1"/>
</dbReference>
<dbReference type="CDD" id="cd10948">
    <property type="entry name" value="CE4_BsPdaA_like"/>
    <property type="match status" value="1"/>
</dbReference>
<dbReference type="AlphaFoldDB" id="A0A1I0HAK3"/>
<feature type="domain" description="NodB homology" evidence="1">
    <location>
        <begin position="80"/>
        <end position="262"/>
    </location>
</feature>
<dbReference type="PROSITE" id="PS51677">
    <property type="entry name" value="NODB"/>
    <property type="match status" value="1"/>
</dbReference>
<evidence type="ECO:0000259" key="1">
    <source>
        <dbReference type="PROSITE" id="PS51677"/>
    </source>
</evidence>
<accession>A0A1I0HAK3</accession>
<dbReference type="GO" id="GO:0016020">
    <property type="term" value="C:membrane"/>
    <property type="evidence" value="ECO:0007669"/>
    <property type="project" value="TreeGrafter"/>
</dbReference>
<reference evidence="3" key="1">
    <citation type="submission" date="2016-10" db="EMBL/GenBank/DDBJ databases">
        <authorList>
            <person name="Varghese N."/>
            <person name="Submissions S."/>
        </authorList>
    </citation>
    <scope>NUCLEOTIDE SEQUENCE [LARGE SCALE GENOMIC DNA]</scope>
    <source>
        <strain evidence="3">NLAE-zl-G277</strain>
    </source>
</reference>